<keyword evidence="1" id="KW-0479">Metal-binding</keyword>
<evidence type="ECO:0000256" key="5">
    <source>
        <dbReference type="PROSITE-ProRule" id="PRU00742"/>
    </source>
</evidence>
<keyword evidence="7" id="KW-1185">Reference proteome</keyword>
<dbReference type="Pfam" id="PF00491">
    <property type="entry name" value="Arginase"/>
    <property type="match status" value="1"/>
</dbReference>
<keyword evidence="4" id="KW-0464">Manganese</keyword>
<keyword evidence="3" id="KW-0369">Histidine metabolism</keyword>
<evidence type="ECO:0000313" key="7">
    <source>
        <dbReference type="Proteomes" id="UP001238523"/>
    </source>
</evidence>
<accession>A0ABY8KPS8</accession>
<keyword evidence="2" id="KW-0378">Hydrolase</keyword>
<name>A0ABY8KPS8_9FLAO</name>
<dbReference type="RefSeq" id="WP_279447440.1">
    <property type="nucleotide sequence ID" value="NZ_CP122379.1"/>
</dbReference>
<dbReference type="PROSITE" id="PS51409">
    <property type="entry name" value="ARGINASE_2"/>
    <property type="match status" value="1"/>
</dbReference>
<dbReference type="PANTHER" id="PTHR11358">
    <property type="entry name" value="ARGINASE/AGMATINASE"/>
    <property type="match status" value="1"/>
</dbReference>
<evidence type="ECO:0000256" key="3">
    <source>
        <dbReference type="ARBA" id="ARBA00022808"/>
    </source>
</evidence>
<dbReference type="Gene3D" id="3.40.800.10">
    <property type="entry name" value="Ureohydrolase domain"/>
    <property type="match status" value="1"/>
</dbReference>
<evidence type="ECO:0000313" key="6">
    <source>
        <dbReference type="EMBL" id="WGF91473.1"/>
    </source>
</evidence>
<comment type="similarity">
    <text evidence="5">Belongs to the arginase family.</text>
</comment>
<sequence>MSVLKIYSEKDISSFLRKRKGETKFGEKINFVKTLEDLKNHSAKYVLFGIPEDIGVRANYGIPGTSKAWEAALGSLLNIQHNHLTNAENVILLGEIDCETQMKQADNISKQEPHAVEKLGELVTQIDHKVSEVVKKVIAAGKFPIIIGGGHNNSFGNLKGTSEALKKPINCINFDAHTDFRALEHRHSGNGFSYAFVDGFLEKYFIFGLHGNYTSEAVFNSIEKNSERVKFNLFEDISVKQKQSFSEAMQEAENFCCNENFGIELDMDAIEMMGSSAITPSGFTLTEARKFIHYFSKNKNARYLHICEGSPTAAIFPNQVGKAIGYLVSDIVAH</sequence>
<dbReference type="Proteomes" id="UP001238523">
    <property type="component" value="Chromosome"/>
</dbReference>
<dbReference type="InterPro" id="IPR023696">
    <property type="entry name" value="Ureohydrolase_dom_sf"/>
</dbReference>
<dbReference type="PANTHER" id="PTHR11358:SF35">
    <property type="entry name" value="FORMIMIDOYLGLUTAMASE"/>
    <property type="match status" value="1"/>
</dbReference>
<gene>
    <name evidence="6" type="ORF">QCQ61_09645</name>
</gene>
<organism evidence="6 7">
    <name type="scientific">Aequorivita marisscotiae</name>
    <dbReference type="NCBI Taxonomy" id="3040348"/>
    <lineage>
        <taxon>Bacteria</taxon>
        <taxon>Pseudomonadati</taxon>
        <taxon>Bacteroidota</taxon>
        <taxon>Flavobacteriia</taxon>
        <taxon>Flavobacteriales</taxon>
        <taxon>Flavobacteriaceae</taxon>
        <taxon>Aequorivita</taxon>
    </lineage>
</organism>
<proteinExistence type="inferred from homology"/>
<reference evidence="6 7" key="1">
    <citation type="submission" date="2023-04" db="EMBL/GenBank/DDBJ databases">
        <title>Taxonomic identification of the Arctic strain Aequorivita sp. nov. and transcriptomic analysis in response to temperature stress.</title>
        <authorList>
            <person name="Liu W."/>
            <person name="Cong B."/>
            <person name="Lin J."/>
        </authorList>
    </citation>
    <scope>NUCLEOTIDE SEQUENCE [LARGE SCALE GENOMIC DNA]</scope>
    <source>
        <strain evidence="6 7">Ant34-E75</strain>
    </source>
</reference>
<dbReference type="InterPro" id="IPR006035">
    <property type="entry name" value="Ureohydrolase"/>
</dbReference>
<protein>
    <submittedName>
        <fullName evidence="6">Formimidoylglutamase</fullName>
    </submittedName>
</protein>
<dbReference type="CDD" id="cd09988">
    <property type="entry name" value="Formimidoylglutamase"/>
    <property type="match status" value="1"/>
</dbReference>
<dbReference type="EMBL" id="CP122379">
    <property type="protein sequence ID" value="WGF91473.1"/>
    <property type="molecule type" value="Genomic_DNA"/>
</dbReference>
<evidence type="ECO:0000256" key="2">
    <source>
        <dbReference type="ARBA" id="ARBA00022801"/>
    </source>
</evidence>
<evidence type="ECO:0000256" key="4">
    <source>
        <dbReference type="ARBA" id="ARBA00023211"/>
    </source>
</evidence>
<dbReference type="SUPFAM" id="SSF52768">
    <property type="entry name" value="Arginase/deacetylase"/>
    <property type="match status" value="1"/>
</dbReference>
<evidence type="ECO:0000256" key="1">
    <source>
        <dbReference type="ARBA" id="ARBA00022723"/>
    </source>
</evidence>